<dbReference type="OrthoDB" id="342024at2759"/>
<dbReference type="InterPro" id="IPR050100">
    <property type="entry name" value="TRAFAC_GTPase_members"/>
</dbReference>
<comment type="subcellular location">
    <subcellularLocation>
        <location evidence="1">Cytoplasm</location>
    </subcellularLocation>
</comment>
<dbReference type="FunCoup" id="D8M6P7">
    <property type="interactions" value="244"/>
</dbReference>
<protein>
    <recommendedName>
        <fullName evidence="7">Tr-type G domain-containing protein</fullName>
    </recommendedName>
</protein>
<feature type="compositionally biased region" description="Low complexity" evidence="6">
    <location>
        <begin position="20"/>
        <end position="33"/>
    </location>
</feature>
<dbReference type="GO" id="GO:0003924">
    <property type="term" value="F:GTPase activity"/>
    <property type="evidence" value="ECO:0007669"/>
    <property type="project" value="InterPro"/>
</dbReference>
<dbReference type="InterPro" id="IPR054696">
    <property type="entry name" value="GTP-eEF1A_C"/>
</dbReference>
<dbReference type="Pfam" id="PF00009">
    <property type="entry name" value="GTP_EFTU"/>
    <property type="match status" value="1"/>
</dbReference>
<feature type="compositionally biased region" description="Polar residues" evidence="6">
    <location>
        <begin position="1"/>
        <end position="11"/>
    </location>
</feature>
<evidence type="ECO:0000256" key="2">
    <source>
        <dbReference type="ARBA" id="ARBA00007249"/>
    </source>
</evidence>
<reference evidence="8" key="1">
    <citation type="submission" date="2010-02" db="EMBL/GenBank/DDBJ databases">
        <title>Sequencing and annotation of the Blastocystis hominis genome.</title>
        <authorList>
            <person name="Wincker P."/>
        </authorList>
    </citation>
    <scope>NUCLEOTIDE SEQUENCE</scope>
    <source>
        <strain evidence="8">Singapore isolate B</strain>
    </source>
</reference>
<dbReference type="CDD" id="cd03704">
    <property type="entry name" value="eRF3_C_III"/>
    <property type="match status" value="1"/>
</dbReference>
<organism evidence="8">
    <name type="scientific">Blastocystis hominis</name>
    <dbReference type="NCBI Taxonomy" id="12968"/>
    <lineage>
        <taxon>Eukaryota</taxon>
        <taxon>Sar</taxon>
        <taxon>Stramenopiles</taxon>
        <taxon>Bigyra</taxon>
        <taxon>Opalozoa</taxon>
        <taxon>Opalinata</taxon>
        <taxon>Blastocystidae</taxon>
        <taxon>Blastocystis</taxon>
    </lineage>
</organism>
<dbReference type="GO" id="GO:0005525">
    <property type="term" value="F:GTP binding"/>
    <property type="evidence" value="ECO:0007669"/>
    <property type="project" value="UniProtKB-KW"/>
</dbReference>
<feature type="domain" description="Tr-type G" evidence="7">
    <location>
        <begin position="173"/>
        <end position="405"/>
    </location>
</feature>
<dbReference type="RefSeq" id="XP_012897513.1">
    <property type="nucleotide sequence ID" value="XM_013042059.1"/>
</dbReference>
<dbReference type="InterPro" id="IPR004161">
    <property type="entry name" value="EFTu-like_2"/>
</dbReference>
<dbReference type="PRINTS" id="PR00315">
    <property type="entry name" value="ELONGATNFCT"/>
</dbReference>
<dbReference type="Gene3D" id="3.40.50.300">
    <property type="entry name" value="P-loop containing nucleotide triphosphate hydrolases"/>
    <property type="match status" value="1"/>
</dbReference>
<keyword evidence="9" id="KW-1185">Reference proteome</keyword>
<dbReference type="FunFam" id="2.40.30.10:FF:000020">
    <property type="entry name" value="Translation elongation factor EF-1"/>
    <property type="match status" value="1"/>
</dbReference>
<dbReference type="SUPFAM" id="SSF50465">
    <property type="entry name" value="EF-Tu/eEF-1alpha/eIF2-gamma C-terminal domain"/>
    <property type="match status" value="1"/>
</dbReference>
<dbReference type="PANTHER" id="PTHR23115">
    <property type="entry name" value="TRANSLATION FACTOR"/>
    <property type="match status" value="1"/>
</dbReference>
<evidence type="ECO:0000256" key="4">
    <source>
        <dbReference type="ARBA" id="ARBA00022741"/>
    </source>
</evidence>
<dbReference type="InterPro" id="IPR009001">
    <property type="entry name" value="Transl_elong_EF1A/Init_IF2_C"/>
</dbReference>
<keyword evidence="3" id="KW-0963">Cytoplasm</keyword>
<dbReference type="PROSITE" id="PS00301">
    <property type="entry name" value="G_TR_1"/>
    <property type="match status" value="1"/>
</dbReference>
<name>D8M6P7_BLAHO</name>
<evidence type="ECO:0000313" key="8">
    <source>
        <dbReference type="EMBL" id="CBK23465.2"/>
    </source>
</evidence>
<evidence type="ECO:0000256" key="1">
    <source>
        <dbReference type="ARBA" id="ARBA00004496"/>
    </source>
</evidence>
<dbReference type="InParanoid" id="D8M6P7"/>
<evidence type="ECO:0000256" key="6">
    <source>
        <dbReference type="SAM" id="MobiDB-lite"/>
    </source>
</evidence>
<proteinExistence type="inferred from homology"/>
<dbReference type="GO" id="GO:0005737">
    <property type="term" value="C:cytoplasm"/>
    <property type="evidence" value="ECO:0007669"/>
    <property type="project" value="UniProtKB-SubCell"/>
</dbReference>
<dbReference type="PROSITE" id="PS51722">
    <property type="entry name" value="G_TR_2"/>
    <property type="match status" value="1"/>
</dbReference>
<dbReference type="InterPro" id="IPR009000">
    <property type="entry name" value="Transl_B-barrel_sf"/>
</dbReference>
<keyword evidence="5" id="KW-0342">GTP-binding</keyword>
<keyword evidence="4" id="KW-0547">Nucleotide-binding</keyword>
<dbReference type="FunFam" id="3.40.50.300:FF:001202">
    <property type="entry name" value="Translation elongation factor EF-1 subunit alpha"/>
    <property type="match status" value="1"/>
</dbReference>
<dbReference type="Proteomes" id="UP000008312">
    <property type="component" value="Unassembled WGS sequence"/>
</dbReference>
<dbReference type="SUPFAM" id="SSF52540">
    <property type="entry name" value="P-loop containing nucleoside triphosphate hydrolases"/>
    <property type="match status" value="1"/>
</dbReference>
<dbReference type="OMA" id="ARFDECT"/>
<feature type="region of interest" description="Disordered" evidence="6">
    <location>
        <begin position="72"/>
        <end position="158"/>
    </location>
</feature>
<dbReference type="EMBL" id="FN668661">
    <property type="protein sequence ID" value="CBK23465.2"/>
    <property type="molecule type" value="Genomic_DNA"/>
</dbReference>
<gene>
    <name evidence="8" type="ORF">GSBLH_T00003341001</name>
</gene>
<comment type="similarity">
    <text evidence="2">Belongs to the TRAFAC class translation factor GTPase superfamily. Classic translation factor GTPase family. EF-Tu/EF-1A subfamily.</text>
</comment>
<dbReference type="SUPFAM" id="SSF50447">
    <property type="entry name" value="Translation proteins"/>
    <property type="match status" value="1"/>
</dbReference>
<dbReference type="CDD" id="cd04089">
    <property type="entry name" value="eRF3_II"/>
    <property type="match status" value="1"/>
</dbReference>
<dbReference type="AlphaFoldDB" id="D8M6P7"/>
<evidence type="ECO:0000259" key="7">
    <source>
        <dbReference type="PROSITE" id="PS51722"/>
    </source>
</evidence>
<dbReference type="GeneID" id="24920445"/>
<feature type="compositionally biased region" description="Low complexity" evidence="6">
    <location>
        <begin position="98"/>
        <end position="124"/>
    </location>
</feature>
<dbReference type="Pfam" id="PF22594">
    <property type="entry name" value="GTP-eEF1A_C"/>
    <property type="match status" value="1"/>
</dbReference>
<dbReference type="InterPro" id="IPR027417">
    <property type="entry name" value="P-loop_NTPase"/>
</dbReference>
<accession>D8M6P7</accession>
<feature type="compositionally biased region" description="Pro residues" evidence="6">
    <location>
        <begin position="81"/>
        <end position="97"/>
    </location>
</feature>
<feature type="region of interest" description="Disordered" evidence="6">
    <location>
        <begin position="1"/>
        <end position="34"/>
    </location>
</feature>
<dbReference type="InterPro" id="IPR031157">
    <property type="entry name" value="G_TR_CS"/>
</dbReference>
<evidence type="ECO:0000313" key="9">
    <source>
        <dbReference type="Proteomes" id="UP000008312"/>
    </source>
</evidence>
<dbReference type="CDD" id="cd01883">
    <property type="entry name" value="EF1_alpha"/>
    <property type="match status" value="1"/>
</dbReference>
<dbReference type="InterPro" id="IPR000795">
    <property type="entry name" value="T_Tr_GTP-bd_dom"/>
</dbReference>
<evidence type="ECO:0000256" key="3">
    <source>
        <dbReference type="ARBA" id="ARBA00022490"/>
    </source>
</evidence>
<dbReference type="Pfam" id="PF03144">
    <property type="entry name" value="GTP_EFTU_D2"/>
    <property type="match status" value="1"/>
</dbReference>
<sequence>MSFGNWSSNAKDFTPSWGNFGDDSGSGDFVPSFIKAPVPQQPSITNQFAKKKPITLASLGVSNQNLGGAKSVALGKSATPAPAPTPAPTPAPAPAPTSAPVSVAAPAAPAAQAAPSTSSLPTAPKTEKTASEDVTSPESECLDVDSPEVATETEPSTTASFSLDELIAKEDPRENINVVFIGHVDAGKSTICGNIMFTTGMVDKRTIEKFEREAKLRNRESWFLAYIMDTNDEERAKGITVEVGRAYFETEHKRFTVLDAPGHKNYVPNMIAGAAQADAGVLVISARKGEFESGFERSGQTREHVLLAKTLGVKRLIVAVNKMDEETVKWSERRYNDIVTKLSPYLKRVGYNVQEDVTFLPVSGLRGYNLKEGIPEGMCPWYSGPSLFQILDSMQIEGRDASAPLRLPVLDKFNDRGCVITGKVESGRLIVGNSVLLMPNSRKAEVQSITINDKEVLSAKPGENVNVRLKGISDSNVFRGDIICHEDLHIHAVKEFEARLVLLELLENRRIMTAGYGAVLHIHTAVEEVMITDLIAEQDRKTKAIKKHPRFVKSDSIVFAKLSLSKPVCMEMFDSMPQLGRFTIRDEGKTIAIGKVTKIIN</sequence>
<evidence type="ECO:0000256" key="5">
    <source>
        <dbReference type="ARBA" id="ARBA00023134"/>
    </source>
</evidence>
<dbReference type="Gene3D" id="2.40.30.10">
    <property type="entry name" value="Translation factors"/>
    <property type="match status" value="2"/>
</dbReference>